<gene>
    <name evidence="7" type="ORF">PEGY_LOCUS1822</name>
</gene>
<keyword evidence="2" id="KW-0808">Transferase</keyword>
<dbReference type="InterPro" id="IPR016461">
    <property type="entry name" value="COMT-like"/>
</dbReference>
<feature type="domain" description="O-methyltransferase dimerisation" evidence="6">
    <location>
        <begin position="59"/>
        <end position="129"/>
    </location>
</feature>
<evidence type="ECO:0000259" key="5">
    <source>
        <dbReference type="Pfam" id="PF00891"/>
    </source>
</evidence>
<dbReference type="InterPro" id="IPR036390">
    <property type="entry name" value="WH_DNA-bd_sf"/>
</dbReference>
<keyword evidence="1" id="KW-0489">Methyltransferase</keyword>
<dbReference type="GO" id="GO:0032259">
    <property type="term" value="P:methylation"/>
    <property type="evidence" value="ECO:0007669"/>
    <property type="project" value="UniProtKB-KW"/>
</dbReference>
<organism evidence="7 8">
    <name type="scientific">Penicillium egyptiacum</name>
    <dbReference type="NCBI Taxonomy" id="1303716"/>
    <lineage>
        <taxon>Eukaryota</taxon>
        <taxon>Fungi</taxon>
        <taxon>Dikarya</taxon>
        <taxon>Ascomycota</taxon>
        <taxon>Pezizomycotina</taxon>
        <taxon>Eurotiomycetes</taxon>
        <taxon>Eurotiomycetidae</taxon>
        <taxon>Eurotiales</taxon>
        <taxon>Aspergillaceae</taxon>
        <taxon>Penicillium</taxon>
    </lineage>
</organism>
<dbReference type="EMBL" id="CAJVRC010000839">
    <property type="protein sequence ID" value="CAG8888852.1"/>
    <property type="molecule type" value="Genomic_DNA"/>
</dbReference>
<evidence type="ECO:0000259" key="6">
    <source>
        <dbReference type="Pfam" id="PF08100"/>
    </source>
</evidence>
<dbReference type="PIRSF" id="PIRSF005739">
    <property type="entry name" value="O-mtase"/>
    <property type="match status" value="1"/>
</dbReference>
<dbReference type="OrthoDB" id="1535081at2759"/>
<evidence type="ECO:0000256" key="3">
    <source>
        <dbReference type="ARBA" id="ARBA00022691"/>
    </source>
</evidence>
<protein>
    <recommendedName>
        <fullName evidence="9">O-methyltransferase domain-containing protein</fullName>
    </recommendedName>
</protein>
<keyword evidence="3" id="KW-0949">S-adenosyl-L-methionine</keyword>
<evidence type="ECO:0008006" key="9">
    <source>
        <dbReference type="Google" id="ProtNLM"/>
    </source>
</evidence>
<evidence type="ECO:0000313" key="8">
    <source>
        <dbReference type="Proteomes" id="UP001154252"/>
    </source>
</evidence>
<name>A0A9W4KA95_9EURO</name>
<dbReference type="GO" id="GO:0008171">
    <property type="term" value="F:O-methyltransferase activity"/>
    <property type="evidence" value="ECO:0007669"/>
    <property type="project" value="InterPro"/>
</dbReference>
<dbReference type="PROSITE" id="PS51683">
    <property type="entry name" value="SAM_OMT_II"/>
    <property type="match status" value="1"/>
</dbReference>
<dbReference type="Proteomes" id="UP001154252">
    <property type="component" value="Unassembled WGS sequence"/>
</dbReference>
<proteinExistence type="predicted"/>
<dbReference type="Gene3D" id="3.40.50.150">
    <property type="entry name" value="Vaccinia Virus protein VP39"/>
    <property type="match status" value="1"/>
</dbReference>
<dbReference type="InterPro" id="IPR012967">
    <property type="entry name" value="COMT_dimerisation"/>
</dbReference>
<comment type="caution">
    <text evidence="7">The sequence shown here is derived from an EMBL/GenBank/DDBJ whole genome shotgun (WGS) entry which is preliminary data.</text>
</comment>
<dbReference type="PANTHER" id="PTHR43712">
    <property type="entry name" value="PUTATIVE (AFU_ORTHOLOGUE AFUA_4G14580)-RELATED"/>
    <property type="match status" value="1"/>
</dbReference>
<dbReference type="Pfam" id="PF00891">
    <property type="entry name" value="Methyltransf_2"/>
    <property type="match status" value="1"/>
</dbReference>
<dbReference type="GO" id="GO:0044550">
    <property type="term" value="P:secondary metabolite biosynthetic process"/>
    <property type="evidence" value="ECO:0007669"/>
    <property type="project" value="UniProtKB-ARBA"/>
</dbReference>
<keyword evidence="8" id="KW-1185">Reference proteome</keyword>
<evidence type="ECO:0000313" key="7">
    <source>
        <dbReference type="EMBL" id="CAG8888852.1"/>
    </source>
</evidence>
<evidence type="ECO:0000256" key="2">
    <source>
        <dbReference type="ARBA" id="ARBA00022679"/>
    </source>
</evidence>
<evidence type="ECO:0000256" key="4">
    <source>
        <dbReference type="PIRSR" id="PIRSR005739-1"/>
    </source>
</evidence>
<dbReference type="Pfam" id="PF08100">
    <property type="entry name" value="Dimerisation"/>
    <property type="match status" value="1"/>
</dbReference>
<sequence length="398" mass="44042">MATKSATSILQELTLAAKEFENNEAGARESLIAHSRALISALEVPSEFIQHTFWSQPALSAIIRLAADVNIFQHLKDAAGKGLDCEALSSKTGVDVSLLLRLARHLVAMNVITFQNGAFHGTDLSDSLAAENYQHSIRFCHDVSRPSFNEFPEFFKSNGYKTPTLSGTDGPFQAAHKTELTFPQWLVNTPPYLQYFHSYMSAYRAGKPNWCDTGFYPVSERLLSGFDASVSDVLLVDVGGGRGHDLETFASKFSPLLGRLVLQDREQTIASMPADESRQFEATAHNIFTPQPVKYARAYYMHSVPHGFGDEDAIKIMANLVPALAKGYSRVLLNEIVVSEEKPILAATNMDMIMLAHLAVRERTEAEWRYIFTQAGLKVINIYSYPGVAESLIEAELA</sequence>
<dbReference type="InterPro" id="IPR001077">
    <property type="entry name" value="COMT_C"/>
</dbReference>
<feature type="domain" description="O-methyltransferase C-terminal" evidence="5">
    <location>
        <begin position="221"/>
        <end position="377"/>
    </location>
</feature>
<dbReference type="Gene3D" id="1.10.10.10">
    <property type="entry name" value="Winged helix-like DNA-binding domain superfamily/Winged helix DNA-binding domain"/>
    <property type="match status" value="1"/>
</dbReference>
<reference evidence="7" key="1">
    <citation type="submission" date="2021-07" db="EMBL/GenBank/DDBJ databases">
        <authorList>
            <person name="Branca A.L. A."/>
        </authorList>
    </citation>
    <scope>NUCLEOTIDE SEQUENCE</scope>
</reference>
<dbReference type="PANTHER" id="PTHR43712:SF1">
    <property type="entry name" value="HYPOTHETICAL O-METHYLTRANSFERASE (EUROFUNG)-RELATED"/>
    <property type="match status" value="1"/>
</dbReference>
<dbReference type="SUPFAM" id="SSF46785">
    <property type="entry name" value="Winged helix' DNA-binding domain"/>
    <property type="match status" value="1"/>
</dbReference>
<accession>A0A9W4KA95</accession>
<dbReference type="SUPFAM" id="SSF53335">
    <property type="entry name" value="S-adenosyl-L-methionine-dependent methyltransferases"/>
    <property type="match status" value="1"/>
</dbReference>
<evidence type="ECO:0000256" key="1">
    <source>
        <dbReference type="ARBA" id="ARBA00022603"/>
    </source>
</evidence>
<dbReference type="InterPro" id="IPR029063">
    <property type="entry name" value="SAM-dependent_MTases_sf"/>
</dbReference>
<feature type="active site" description="Proton acceptor" evidence="4">
    <location>
        <position position="306"/>
    </location>
</feature>
<dbReference type="AlphaFoldDB" id="A0A9W4KA95"/>
<dbReference type="InterPro" id="IPR036388">
    <property type="entry name" value="WH-like_DNA-bd_sf"/>
</dbReference>